<feature type="region of interest" description="Disordered" evidence="1">
    <location>
        <begin position="18"/>
        <end position="50"/>
    </location>
</feature>
<sequence>MTKLANILTNFFKGRHMRKPAMKPPEAVGQPGSTPNIGDKDSVNEGDSKPCEMATYCEGGVNRAEGETVGNVSPSLPVTDQNYECDKHDDQVVEGAFTKCLERSSPAPQNDSNEQLGQLLSPVGQS</sequence>
<keyword evidence="3" id="KW-1185">Reference proteome</keyword>
<organism evidence="2 3">
    <name type="scientific">Opisthorchis felineus</name>
    <dbReference type="NCBI Taxonomy" id="147828"/>
    <lineage>
        <taxon>Eukaryota</taxon>
        <taxon>Metazoa</taxon>
        <taxon>Spiralia</taxon>
        <taxon>Lophotrochozoa</taxon>
        <taxon>Platyhelminthes</taxon>
        <taxon>Trematoda</taxon>
        <taxon>Digenea</taxon>
        <taxon>Opisthorchiida</taxon>
        <taxon>Opisthorchiata</taxon>
        <taxon>Opisthorchiidae</taxon>
        <taxon>Opisthorchis</taxon>
    </lineage>
</organism>
<dbReference type="EMBL" id="SJOL01010839">
    <property type="protein sequence ID" value="TGZ50337.1"/>
    <property type="molecule type" value="Genomic_DNA"/>
</dbReference>
<comment type="caution">
    <text evidence="2">The sequence shown here is derived from an EMBL/GenBank/DDBJ whole genome shotgun (WGS) entry which is preliminary data.</text>
</comment>
<dbReference type="OrthoDB" id="6237454at2759"/>
<dbReference type="Proteomes" id="UP000308267">
    <property type="component" value="Unassembled WGS sequence"/>
</dbReference>
<feature type="compositionally biased region" description="Polar residues" evidence="1">
    <location>
        <begin position="106"/>
        <end position="126"/>
    </location>
</feature>
<proteinExistence type="predicted"/>
<feature type="region of interest" description="Disordered" evidence="1">
    <location>
        <begin position="102"/>
        <end position="126"/>
    </location>
</feature>
<evidence type="ECO:0000313" key="2">
    <source>
        <dbReference type="EMBL" id="TGZ50337.1"/>
    </source>
</evidence>
<feature type="compositionally biased region" description="Basic and acidic residues" evidence="1">
    <location>
        <begin position="38"/>
        <end position="50"/>
    </location>
</feature>
<evidence type="ECO:0000256" key="1">
    <source>
        <dbReference type="SAM" id="MobiDB-lite"/>
    </source>
</evidence>
<name>A0A4S2KQU8_OPIFE</name>
<gene>
    <name evidence="2" type="ORF">CRM22_010845</name>
</gene>
<reference evidence="2 3" key="1">
    <citation type="journal article" date="2019" name="BMC Genomics">
        <title>New insights from Opisthorchis felineus genome: update on genomics of the epidemiologically important liver flukes.</title>
        <authorList>
            <person name="Ershov N.I."/>
            <person name="Mordvinov V.A."/>
            <person name="Prokhortchouk E.B."/>
            <person name="Pakharukova M.Y."/>
            <person name="Gunbin K.V."/>
            <person name="Ustyantsev K."/>
            <person name="Genaev M.A."/>
            <person name="Blinov A.G."/>
            <person name="Mazur A."/>
            <person name="Boulygina E."/>
            <person name="Tsygankova S."/>
            <person name="Khrameeva E."/>
            <person name="Chekanov N."/>
            <person name="Fan G."/>
            <person name="Xiao A."/>
            <person name="Zhang H."/>
            <person name="Xu X."/>
            <person name="Yang H."/>
            <person name="Solovyev V."/>
            <person name="Lee S.M."/>
            <person name="Liu X."/>
            <person name="Afonnikov D.A."/>
            <person name="Skryabin K.G."/>
        </authorList>
    </citation>
    <scope>NUCLEOTIDE SEQUENCE [LARGE SCALE GENOMIC DNA]</scope>
    <source>
        <strain evidence="2">AK-0245</strain>
        <tissue evidence="2">Whole organism</tissue>
    </source>
</reference>
<evidence type="ECO:0000313" key="3">
    <source>
        <dbReference type="Proteomes" id="UP000308267"/>
    </source>
</evidence>
<dbReference type="AlphaFoldDB" id="A0A4S2KQU8"/>
<accession>A0A4S2KQU8</accession>
<protein>
    <submittedName>
        <fullName evidence="2">Uncharacterized protein</fullName>
    </submittedName>
</protein>